<keyword evidence="3" id="KW-1185">Reference proteome</keyword>
<dbReference type="Proteomes" id="UP000193749">
    <property type="component" value="Unassembled WGS sequence"/>
</dbReference>
<comment type="caution">
    <text evidence="2">The sequence shown here is derived from an EMBL/GenBank/DDBJ whole genome shotgun (WGS) entry which is preliminary data.</text>
</comment>
<name>A0A1X1EWK6_PANCY</name>
<reference evidence="2 3" key="1">
    <citation type="journal article" date="2017" name="Antonie Van Leeuwenhoek">
        <title>Phylogenomic resolution of the bacterial genus Pantoea and its relationship with Erwinia and Tatumella.</title>
        <authorList>
            <person name="Palmer M."/>
            <person name="Steenkamp E.T."/>
            <person name="Coetzee M.P."/>
            <person name="Chan W.Y."/>
            <person name="van Zyl E."/>
            <person name="De Maayer P."/>
            <person name="Coutinho T.A."/>
            <person name="Blom J."/>
            <person name="Smits T.H."/>
            <person name="Duffy B."/>
            <person name="Venter S.N."/>
        </authorList>
    </citation>
    <scope>NUCLEOTIDE SEQUENCE [LARGE SCALE GENOMIC DNA]</scope>
    <source>
        <strain evidence="2 3">LMG 2657</strain>
    </source>
</reference>
<organism evidence="2 3">
    <name type="scientific">Pantoea cypripedii</name>
    <name type="common">Pectobacterium cypripedii</name>
    <name type="synonym">Erwinia cypripedii</name>
    <dbReference type="NCBI Taxonomy" id="55209"/>
    <lineage>
        <taxon>Bacteria</taxon>
        <taxon>Pseudomonadati</taxon>
        <taxon>Pseudomonadota</taxon>
        <taxon>Gammaproteobacteria</taxon>
        <taxon>Enterobacterales</taxon>
        <taxon>Erwiniaceae</taxon>
        <taxon>Pantoea</taxon>
    </lineage>
</organism>
<keyword evidence="1" id="KW-0175">Coiled coil</keyword>
<evidence type="ECO:0000313" key="3">
    <source>
        <dbReference type="Proteomes" id="UP000193749"/>
    </source>
</evidence>
<feature type="coiled-coil region" evidence="1">
    <location>
        <begin position="227"/>
        <end position="254"/>
    </location>
</feature>
<accession>A0A1X1EWK6</accession>
<protein>
    <submittedName>
        <fullName evidence="2">Uncharacterized protein</fullName>
    </submittedName>
</protein>
<dbReference type="EMBL" id="MLJI01000001">
    <property type="protein sequence ID" value="ORM94416.1"/>
    <property type="molecule type" value="Genomic_DNA"/>
</dbReference>
<evidence type="ECO:0000256" key="1">
    <source>
        <dbReference type="SAM" id="Coils"/>
    </source>
</evidence>
<proteinExistence type="predicted"/>
<evidence type="ECO:0000313" key="2">
    <source>
        <dbReference type="EMBL" id="ORM94416.1"/>
    </source>
</evidence>
<sequence length="1467" mass="166609">MIEQLPTVTEQLSESKSYHIRRFSSQCDDIFNKKEGLRKKIRQKAKNAWERNKTIINKKLEKTDNEKLKILFNTVSAVCADRQTHHLDVFWHDVLSLSTTCQQRKNYRRLWEFIVNNPHLETFLTQFDLWTGIEDEIREMLSNNNNKFFMVINDTQKDLLDKLQLLCAPIETQYYHQLCEIDYNGKTTSEVIESLINNTGLQEVLSETTSGRELWRELNSLPTVFKLDVLKNEIDDLLTEYKENSAELKRLKQGTLVKRISESFNILYRIPRVLGDLKKRIENKVEFGEVHILYQDLFFNALDRLQNAGVDATLKSLLTRDTDFQDMVVDDIDLEEIAKQVSPNLLYDPTECYEFICMASMLDASQVIAENIGDTRQLYHLLRSYYPAPREVDAFFAAHQENMGSGYDRGIMLAISHLLPPALNWKMRERLLLAVTGTSAYDIPPLNEFLLNIEESIISALNPARLEQRYQQGLHLDPYLVDKLKISGEQQAHIKEIVMDFLLSRNRYADADSKLPQFKVDIATILKLLPEKLSFDLATHSLRPSHFFKYHAITSNTLLTETLVKEIDHLYILHKFLDKMLDETFAAHSQITRLNEIVANTNINYDIAIYSNIALALVENNPFSPESELEIHRAIKDLFSSDEMVALISDETTPLAQELAEIRQSLSIYPTIAASNFFAKAAGMGIWVDSDGQKNSIKLLGDSITADITNEERSCQILSYILRRSFAAADVLELAADTGTGQPHHFLNTLTNGLITQINSLIATELDTALAAFDPGAKEGDRYTNTACKLIEGASPRLVLKDLCKTGNDKDDKAIGQTFTEDQFAHIRKELLTLLAKGGEDHRKDISQIFGDLRKTIASDENNHINYLLKCLNLFRELQSQESSLSSGEIYQKIIDRVYERGIPSRIAKTGQKLTEADLLEYFILENERGIHTESAKKFIQSINQKHRLSDSLLYSITLLEPFLADALTWRQDEIDAENKKIIAEQELELALLAYATATQAECDMAEYRADREARDAENDYEKAIDSDNKYEHYEKLTEEWKWLFYLGTQFSNYWIEMHRSVFVYINTNVTETRTTNISYATGEETETQNIQSSNPGMTMIRFKLCDILDKNGHIDYKKINETIQDKYNSTFQIQHIQFTPFLDIQPLTIPNEGSGDARVATITERYDVEVISAMDIQKGSYMHNLPSRPPEFPFCNAPPGPVSLRNYSEVIREPARTKEVSAKVSSAIQAMKKIHHPRGGFNPDAQARSLATPQGALIRQRANNAWCTRVEDSLRLLTQHRPENLYHARPAVQPLQSAILSAASASTGKKIIVIDDKDRGHLYKPGKGAERSGQPLVPQPGNMANQGNIAQIIPSAMLKDASAGKTLVLQQDGAGRFNSVRIQPLDASTYKSSVMPMETDIRTAIDHPAVRQLPPAILSEADNVLNAITTSYYMTAEDQSEPSAQHSNFPIRTKILLDLNLTDNEG</sequence>
<gene>
    <name evidence="2" type="ORF">HA50_14080</name>
</gene>